<protein>
    <submittedName>
        <fullName evidence="9">Uncharacterized protein</fullName>
    </submittedName>
</protein>
<dbReference type="EMBL" id="JAHUZN010000009">
    <property type="protein sequence ID" value="KAG8483759.1"/>
    <property type="molecule type" value="Genomic_DNA"/>
</dbReference>
<dbReference type="GO" id="GO:0003676">
    <property type="term" value="F:nucleic acid binding"/>
    <property type="evidence" value="ECO:0007669"/>
    <property type="project" value="InterPro"/>
</dbReference>
<accession>A0A8J6CT96</accession>
<dbReference type="PANTHER" id="PTHR48475:SF1">
    <property type="entry name" value="RNASE H TYPE-1 DOMAIN-CONTAINING PROTEIN"/>
    <property type="match status" value="1"/>
</dbReference>
<proteinExistence type="predicted"/>
<evidence type="ECO:0000256" key="2">
    <source>
        <dbReference type="ARBA" id="ARBA00022695"/>
    </source>
</evidence>
<name>A0A8J6CT96_9ROSI</name>
<keyword evidence="4" id="KW-0255">Endonuclease</keyword>
<keyword evidence="1" id="KW-0808">Transferase</keyword>
<dbReference type="Pfam" id="PF17917">
    <property type="entry name" value="RT_RNaseH"/>
    <property type="match status" value="1"/>
</dbReference>
<evidence type="ECO:0000313" key="9">
    <source>
        <dbReference type="EMBL" id="KAG8483759.1"/>
    </source>
</evidence>
<evidence type="ECO:0000256" key="3">
    <source>
        <dbReference type="ARBA" id="ARBA00022722"/>
    </source>
</evidence>
<gene>
    <name evidence="9" type="ORF">CXB51_022622</name>
</gene>
<evidence type="ECO:0000256" key="6">
    <source>
        <dbReference type="ARBA" id="ARBA00022918"/>
    </source>
</evidence>
<dbReference type="OrthoDB" id="1427511at2759"/>
<dbReference type="SUPFAM" id="SSF56672">
    <property type="entry name" value="DNA/RNA polymerases"/>
    <property type="match status" value="1"/>
</dbReference>
<keyword evidence="2" id="KW-0548">Nucleotidyltransferase</keyword>
<sequence>MIIEIPSPFPYKDNKTVPWRYDVNIVTPEVGKSKAIIEDVGEVEQEIPPVKETKKPVNEEEAQEFLKFIKHKPHRNALLKVLNQAYVANNISVEKLDRWVNNLNADNFISFSDDEIPPNGRGSVKALHITTRCKGYIIPNVLNDNGSALNVIPLATLSRIPMDLSYLRPCHSTVRAFNGTRREVMGKIEIPLETLDPFCWSGPVIPPPKNKFIMDGCLVTVEGEEDIVASISADAPYLEVNKDAVECSFRSLEFVNATFVAEGNRIPVPKLSRNTRMGVKLTVGRGARARRGLGRHLQGIVRALKPVHHKARYSLGFQPDMRQRRRQWKKDQERRIARTFGREPEWEPIEYPPLSKTFKSAGTIYPGQDDPQNMLRIIERGFQNVSINVINKGAGTSKDVSKIRPCPPGFMLNNWTSEELLVVYKSSECSDIDDMNKPVTSLEIDFEKSVCLGEFEAEENAEDYVSSPELLRMVEQEDKQILPHEESVETINLGTEERKQKVKIRTSISESTRHNLIALLCEYKDVFAWSYQDMPGLDEDLVVHKLLLKPECKPIQQKLRRMRPEMLLKIKEEVKKQFDAGFLQASKYPEWVANIVSVPKKDGKVRMCVDYRDLNRASPKDNFPLPHIDTLVDNTAKHSLFSFMDGFSGYNQIKMAPEDMEKTTFITMWGTFCYKVYVDDMIAKSRGEEEHVVNLKKLFDRLRKFQLKLNPAKCTFGATSGKLLGFIVSERGIEVDPDKIRAIQELPPPRTQKEVRGFLGRLNYIARFIAQLTNQCDPIFRLLRKHNPGDWNEECQVAFDKIKQYLSSPPVLVPPTPGRPLILYLTVFENSMGCVLGQHDETGKKEKAIYYLSKKFTEYEAKYSSIEKFCCALVWVARRLRQYMLYHTTWLISKLDPIKYMMESLALSGRMARWQILLSEYDIAYVSQKSIKGSAIADFLATRTTEEYEPLRFDFPDEDLMYITEMEPESSNEKSWKMCFDGASNALGHGIGAILVSPEGNHYPFTARLNFFCTNNIAEYEACIMGLRAAIDRDIKILEVYGDSALVIYQIRGEWEVRDPKLIKYSDLVAELIKEFKEVTFHYFPREENQLADALATLASMFKASKEAEIMPLKMSIYEVPAHCCSIEKEADGRPWFHDILEYIKNRGYPEQANKNDKRTIRRMAAGFVLDGDILYKKGKDQMLLRCVDDVEARKILTEVHEGICGTHANGFNMARKIMRLGYYWLTMESDCINFARKCHECQIYGDKIHVAPSPLHVMTSPWPFSMWGMDVIWPISPKASNGHRFIFVVIDYFTKWIEAVSFANVTRTAVCRFLKKEIICRYGLPERVISDNATNLNNKMMKEVCEQFQIKHHNSSPYRPKMNGAVEAANKNIKRIIGKMTETYKDWHEKLPLALFAYRTSVRTSTGATPFSLVYGMEAVLPIEVEIPSLRVLMESNLEEAKWVRARYDQLNLIEEKRLKAICHGQMYQKRMIAAHDKKVRPREFHEGELVLRKILPIQKDLRGKWAPNWEGPYVVKKAFSGRALILTEMDGKELPNLVNSDAVKKYYA</sequence>
<dbReference type="InterPro" id="IPR041373">
    <property type="entry name" value="RT_RNaseH"/>
</dbReference>
<feature type="domain" description="RNase H type-1" evidence="7">
    <location>
        <begin position="972"/>
        <end position="1101"/>
    </location>
</feature>
<dbReference type="InterPro" id="IPR000477">
    <property type="entry name" value="RT_dom"/>
</dbReference>
<dbReference type="InterPro" id="IPR001584">
    <property type="entry name" value="Integrase_cat-core"/>
</dbReference>
<dbReference type="Gene3D" id="1.10.340.70">
    <property type="match status" value="1"/>
</dbReference>
<evidence type="ECO:0000256" key="1">
    <source>
        <dbReference type="ARBA" id="ARBA00022679"/>
    </source>
</evidence>
<dbReference type="PROSITE" id="PS50994">
    <property type="entry name" value="INTEGRASE"/>
    <property type="match status" value="1"/>
</dbReference>
<dbReference type="InterPro" id="IPR043502">
    <property type="entry name" value="DNA/RNA_pol_sf"/>
</dbReference>
<dbReference type="InterPro" id="IPR043128">
    <property type="entry name" value="Rev_trsase/Diguanyl_cyclase"/>
</dbReference>
<dbReference type="Proteomes" id="UP000701853">
    <property type="component" value="Chromosome 9"/>
</dbReference>
<dbReference type="GO" id="GO:0004523">
    <property type="term" value="F:RNA-DNA hybrid ribonuclease activity"/>
    <property type="evidence" value="ECO:0007669"/>
    <property type="project" value="InterPro"/>
</dbReference>
<dbReference type="Pfam" id="PF00078">
    <property type="entry name" value="RVT_1"/>
    <property type="match status" value="2"/>
</dbReference>
<keyword evidence="10" id="KW-1185">Reference proteome</keyword>
<dbReference type="Pfam" id="PF17921">
    <property type="entry name" value="Integrase_H2C2"/>
    <property type="match status" value="1"/>
</dbReference>
<dbReference type="InterPro" id="IPR041588">
    <property type="entry name" value="Integrase_H2C2"/>
</dbReference>
<dbReference type="GO" id="GO:0003964">
    <property type="term" value="F:RNA-directed DNA polymerase activity"/>
    <property type="evidence" value="ECO:0007669"/>
    <property type="project" value="UniProtKB-KW"/>
</dbReference>
<dbReference type="CDD" id="cd01647">
    <property type="entry name" value="RT_LTR"/>
    <property type="match status" value="1"/>
</dbReference>
<dbReference type="PANTHER" id="PTHR48475">
    <property type="entry name" value="RIBONUCLEASE H"/>
    <property type="match status" value="1"/>
</dbReference>
<dbReference type="Gene3D" id="3.30.420.10">
    <property type="entry name" value="Ribonuclease H-like superfamily/Ribonuclease H"/>
    <property type="match status" value="2"/>
</dbReference>
<reference evidence="9 10" key="1">
    <citation type="journal article" date="2021" name="bioRxiv">
        <title>The Gossypium anomalum genome as a resource for cotton improvement and evolutionary analysis of hybrid incompatibility.</title>
        <authorList>
            <person name="Grover C.E."/>
            <person name="Yuan D."/>
            <person name="Arick M.A."/>
            <person name="Miller E.R."/>
            <person name="Hu G."/>
            <person name="Peterson D.G."/>
            <person name="Wendel J.F."/>
            <person name="Udall J.A."/>
        </authorList>
    </citation>
    <scope>NUCLEOTIDE SEQUENCE [LARGE SCALE GENOMIC DNA]</scope>
    <source>
        <strain evidence="9">JFW-Udall</strain>
        <tissue evidence="9">Leaf</tissue>
    </source>
</reference>
<dbReference type="Pfam" id="PF13456">
    <property type="entry name" value="RVT_3"/>
    <property type="match status" value="1"/>
</dbReference>
<dbReference type="InterPro" id="IPR012337">
    <property type="entry name" value="RNaseH-like_sf"/>
</dbReference>
<dbReference type="PROSITE" id="PS50879">
    <property type="entry name" value="RNASE_H_1"/>
    <property type="match status" value="1"/>
</dbReference>
<evidence type="ECO:0000259" key="8">
    <source>
        <dbReference type="PROSITE" id="PS50994"/>
    </source>
</evidence>
<feature type="domain" description="Integrase catalytic" evidence="8">
    <location>
        <begin position="1258"/>
        <end position="1419"/>
    </location>
</feature>
<keyword evidence="6" id="KW-0695">RNA-directed DNA polymerase</keyword>
<evidence type="ECO:0000313" key="10">
    <source>
        <dbReference type="Proteomes" id="UP000701853"/>
    </source>
</evidence>
<evidence type="ECO:0000259" key="7">
    <source>
        <dbReference type="PROSITE" id="PS50879"/>
    </source>
</evidence>
<comment type="caution">
    <text evidence="9">The sequence shown here is derived from an EMBL/GenBank/DDBJ whole genome shotgun (WGS) entry which is preliminary data.</text>
</comment>
<evidence type="ECO:0000256" key="5">
    <source>
        <dbReference type="ARBA" id="ARBA00022801"/>
    </source>
</evidence>
<dbReference type="SUPFAM" id="SSF53098">
    <property type="entry name" value="Ribonuclease H-like"/>
    <property type="match status" value="2"/>
</dbReference>
<dbReference type="InterPro" id="IPR036397">
    <property type="entry name" value="RNaseH_sf"/>
</dbReference>
<keyword evidence="5" id="KW-0378">Hydrolase</keyword>
<dbReference type="Pfam" id="PF00665">
    <property type="entry name" value="rve"/>
    <property type="match status" value="1"/>
</dbReference>
<dbReference type="CDD" id="cd09279">
    <property type="entry name" value="RNase_HI_like"/>
    <property type="match status" value="1"/>
</dbReference>
<keyword evidence="3" id="KW-0540">Nuclease</keyword>
<evidence type="ECO:0000256" key="4">
    <source>
        <dbReference type="ARBA" id="ARBA00022759"/>
    </source>
</evidence>
<organism evidence="9 10">
    <name type="scientific">Gossypium anomalum</name>
    <dbReference type="NCBI Taxonomy" id="47600"/>
    <lineage>
        <taxon>Eukaryota</taxon>
        <taxon>Viridiplantae</taxon>
        <taxon>Streptophyta</taxon>
        <taxon>Embryophyta</taxon>
        <taxon>Tracheophyta</taxon>
        <taxon>Spermatophyta</taxon>
        <taxon>Magnoliopsida</taxon>
        <taxon>eudicotyledons</taxon>
        <taxon>Gunneridae</taxon>
        <taxon>Pentapetalae</taxon>
        <taxon>rosids</taxon>
        <taxon>malvids</taxon>
        <taxon>Malvales</taxon>
        <taxon>Malvaceae</taxon>
        <taxon>Malvoideae</taxon>
        <taxon>Gossypium</taxon>
    </lineage>
</organism>
<dbReference type="FunFam" id="3.30.70.270:FF:000063">
    <property type="entry name" value="Zinc knuckle domaincontaining protein"/>
    <property type="match status" value="1"/>
</dbReference>
<dbReference type="Gene3D" id="3.10.10.10">
    <property type="entry name" value="HIV Type 1 Reverse Transcriptase, subunit A, domain 1"/>
    <property type="match status" value="1"/>
</dbReference>
<dbReference type="Gene3D" id="3.30.70.270">
    <property type="match status" value="3"/>
</dbReference>
<dbReference type="InterPro" id="IPR002156">
    <property type="entry name" value="RNaseH_domain"/>
</dbReference>
<dbReference type="GO" id="GO:0015074">
    <property type="term" value="P:DNA integration"/>
    <property type="evidence" value="ECO:0007669"/>
    <property type="project" value="InterPro"/>
</dbReference>